<evidence type="ECO:0000256" key="1">
    <source>
        <dbReference type="SAM" id="MobiDB-lite"/>
    </source>
</evidence>
<dbReference type="EMBL" id="CP119312">
    <property type="protein sequence ID" value="WEK03667.1"/>
    <property type="molecule type" value="Genomic_DNA"/>
</dbReference>
<sequence length="97" mass="9471">MSILDQLLGGGDNASVSNNSDTSNNEVAASPVFGLSLDDVLHSSSTEDDGDSSSFTGIGGLSVGLGAPIYLGSSSSSDSSDQQVSDSDSGGLLGGLL</sequence>
<gene>
    <name evidence="2" type="ORF">P0Y65_15935</name>
</gene>
<name>A0AAJ6AZ28_9HYPH</name>
<evidence type="ECO:0000313" key="3">
    <source>
        <dbReference type="Proteomes" id="UP001217476"/>
    </source>
</evidence>
<proteinExistence type="predicted"/>
<dbReference type="AlphaFoldDB" id="A0AAJ6AZ28"/>
<accession>A0AAJ6AZ28</accession>
<protein>
    <submittedName>
        <fullName evidence="2">Uncharacterized protein</fullName>
    </submittedName>
</protein>
<feature type="region of interest" description="Disordered" evidence="1">
    <location>
        <begin position="72"/>
        <end position="97"/>
    </location>
</feature>
<feature type="compositionally biased region" description="Low complexity" evidence="1">
    <location>
        <begin position="73"/>
        <end position="90"/>
    </location>
</feature>
<evidence type="ECO:0000313" key="2">
    <source>
        <dbReference type="EMBL" id="WEK03667.1"/>
    </source>
</evidence>
<organism evidence="2 3">
    <name type="scientific">Candidatus Devosia phytovorans</name>
    <dbReference type="NCBI Taxonomy" id="3121372"/>
    <lineage>
        <taxon>Bacteria</taxon>
        <taxon>Pseudomonadati</taxon>
        <taxon>Pseudomonadota</taxon>
        <taxon>Alphaproteobacteria</taxon>
        <taxon>Hyphomicrobiales</taxon>
        <taxon>Devosiaceae</taxon>
        <taxon>Devosia</taxon>
    </lineage>
</organism>
<feature type="compositionally biased region" description="Polar residues" evidence="1">
    <location>
        <begin position="14"/>
        <end position="27"/>
    </location>
</feature>
<dbReference type="Proteomes" id="UP001217476">
    <property type="component" value="Chromosome"/>
</dbReference>
<feature type="region of interest" description="Disordered" evidence="1">
    <location>
        <begin position="1"/>
        <end position="29"/>
    </location>
</feature>
<reference evidence="2" key="1">
    <citation type="submission" date="2023-03" db="EMBL/GenBank/DDBJ databases">
        <title>Andean soil-derived lignocellulolytic bacterial consortium as a source of novel taxa and putative plastic-active enzymes.</title>
        <authorList>
            <person name="Diaz-Garcia L."/>
            <person name="Chuvochina M."/>
            <person name="Feuerriegel G."/>
            <person name="Bunk B."/>
            <person name="Sproer C."/>
            <person name="Streit W.R."/>
            <person name="Rodriguez L.M."/>
            <person name="Overmann J."/>
            <person name="Jimenez D.J."/>
        </authorList>
    </citation>
    <scope>NUCLEOTIDE SEQUENCE</scope>
    <source>
        <strain evidence="2">MAG 4196</strain>
    </source>
</reference>